<dbReference type="PANTHER" id="PTHR24023">
    <property type="entry name" value="COLLAGEN ALPHA"/>
    <property type="match status" value="1"/>
</dbReference>
<evidence type="ECO:0000313" key="12">
    <source>
        <dbReference type="Proteomes" id="UP000659654"/>
    </source>
</evidence>
<dbReference type="Pfam" id="PF01413">
    <property type="entry name" value="C4"/>
    <property type="match status" value="2"/>
</dbReference>
<reference evidence="11" key="1">
    <citation type="submission" date="2020-09" db="EMBL/GenBank/DDBJ databases">
        <authorList>
            <person name="Kikuchi T."/>
        </authorList>
    </citation>
    <scope>NUCLEOTIDE SEQUENCE</scope>
    <source>
        <strain evidence="11">Ka4C1</strain>
    </source>
</reference>
<evidence type="ECO:0000256" key="5">
    <source>
        <dbReference type="ARBA" id="ARBA00022869"/>
    </source>
</evidence>
<dbReference type="EMBL" id="CAJFCV020000006">
    <property type="protein sequence ID" value="CAG9128998.1"/>
    <property type="molecule type" value="Genomic_DNA"/>
</dbReference>
<dbReference type="InterPro" id="IPR050149">
    <property type="entry name" value="Collagen_superfamily"/>
</dbReference>
<evidence type="ECO:0000256" key="2">
    <source>
        <dbReference type="ARBA" id="ARBA00022525"/>
    </source>
</evidence>
<dbReference type="GO" id="GO:0030198">
    <property type="term" value="P:extracellular matrix organization"/>
    <property type="evidence" value="ECO:0007669"/>
    <property type="project" value="TreeGrafter"/>
</dbReference>
<keyword evidence="6" id="KW-0176">Collagen</keyword>
<feature type="region of interest" description="Disordered" evidence="9">
    <location>
        <begin position="26"/>
        <end position="280"/>
    </location>
</feature>
<dbReference type="PANTHER" id="PTHR24023:SF1019">
    <property type="entry name" value="COLLAGEN ALPHA-5(IV) CHAIN ISOFORM X1"/>
    <property type="match status" value="1"/>
</dbReference>
<evidence type="ECO:0000259" key="10">
    <source>
        <dbReference type="PROSITE" id="PS51403"/>
    </source>
</evidence>
<keyword evidence="5" id="KW-0084">Basement membrane</keyword>
<feature type="domain" description="Collagen IV NC1" evidence="10">
    <location>
        <begin position="279"/>
        <end position="503"/>
    </location>
</feature>
<feature type="compositionally biased region" description="Low complexity" evidence="9">
    <location>
        <begin position="240"/>
        <end position="253"/>
    </location>
</feature>
<dbReference type="GO" id="GO:0005615">
    <property type="term" value="C:extracellular space"/>
    <property type="evidence" value="ECO:0007669"/>
    <property type="project" value="TreeGrafter"/>
</dbReference>
<protein>
    <submittedName>
        <fullName evidence="11">(pine wood nematode) hypothetical protein</fullName>
    </submittedName>
</protein>
<dbReference type="GO" id="GO:0009792">
    <property type="term" value="P:embryo development ending in birth or egg hatching"/>
    <property type="evidence" value="ECO:0007669"/>
    <property type="project" value="UniProtKB-ARBA"/>
</dbReference>
<evidence type="ECO:0000256" key="8">
    <source>
        <dbReference type="ARBA" id="ARBA00064856"/>
    </source>
</evidence>
<evidence type="ECO:0000256" key="7">
    <source>
        <dbReference type="ARBA" id="ARBA00023157"/>
    </source>
</evidence>
<name>A0A7I8X440_BURXY</name>
<comment type="subcellular location">
    <subcellularLocation>
        <location evidence="1">Secreted</location>
        <location evidence="1">Extracellular space</location>
        <location evidence="1">Extracellular matrix</location>
        <location evidence="1">Basement membrane</location>
    </subcellularLocation>
</comment>
<dbReference type="SMART" id="SM00111">
    <property type="entry name" value="C4"/>
    <property type="match status" value="2"/>
</dbReference>
<dbReference type="Gene3D" id="2.170.240.10">
    <property type="entry name" value="Collagen IV, non-collagenous"/>
    <property type="match status" value="1"/>
</dbReference>
<keyword evidence="3" id="KW-0272">Extracellular matrix</keyword>
<evidence type="ECO:0000256" key="6">
    <source>
        <dbReference type="ARBA" id="ARBA00023119"/>
    </source>
</evidence>
<organism evidence="11 12">
    <name type="scientific">Bursaphelenchus xylophilus</name>
    <name type="common">Pinewood nematode worm</name>
    <name type="synonym">Aphelenchoides xylophilus</name>
    <dbReference type="NCBI Taxonomy" id="6326"/>
    <lineage>
        <taxon>Eukaryota</taxon>
        <taxon>Metazoa</taxon>
        <taxon>Ecdysozoa</taxon>
        <taxon>Nematoda</taxon>
        <taxon>Chromadorea</taxon>
        <taxon>Rhabditida</taxon>
        <taxon>Tylenchina</taxon>
        <taxon>Tylenchomorpha</taxon>
        <taxon>Aphelenchoidea</taxon>
        <taxon>Aphelenchoididae</taxon>
        <taxon>Bursaphelenchus</taxon>
    </lineage>
</organism>
<dbReference type="GO" id="GO:0030020">
    <property type="term" value="F:extracellular matrix structural constituent conferring tensile strength"/>
    <property type="evidence" value="ECO:0007669"/>
    <property type="project" value="TreeGrafter"/>
</dbReference>
<evidence type="ECO:0000313" key="11">
    <source>
        <dbReference type="EMBL" id="CAD5233690.1"/>
    </source>
</evidence>
<dbReference type="InterPro" id="IPR036954">
    <property type="entry name" value="Collagen_IV_NC_sf"/>
</dbReference>
<dbReference type="GO" id="GO:0005581">
    <property type="term" value="C:collagen trimer"/>
    <property type="evidence" value="ECO:0007669"/>
    <property type="project" value="UniProtKB-KW"/>
</dbReference>
<dbReference type="GO" id="GO:0048513">
    <property type="term" value="P:animal organ development"/>
    <property type="evidence" value="ECO:0007669"/>
    <property type="project" value="UniProtKB-ARBA"/>
</dbReference>
<dbReference type="Pfam" id="PF01391">
    <property type="entry name" value="Collagen"/>
    <property type="match status" value="3"/>
</dbReference>
<accession>A0A7I8X440</accession>
<dbReference type="InterPro" id="IPR001442">
    <property type="entry name" value="Collagen_IV_NC"/>
</dbReference>
<feature type="compositionally biased region" description="Low complexity" evidence="9">
    <location>
        <begin position="133"/>
        <end position="164"/>
    </location>
</feature>
<evidence type="ECO:0000256" key="1">
    <source>
        <dbReference type="ARBA" id="ARBA00004302"/>
    </source>
</evidence>
<dbReference type="SMR" id="A0A7I8X440"/>
<comment type="caution">
    <text evidence="11">The sequence shown here is derived from an EMBL/GenBank/DDBJ whole genome shotgun (WGS) entry which is preliminary data.</text>
</comment>
<keyword evidence="7" id="KW-1015">Disulfide bond</keyword>
<evidence type="ECO:0000256" key="4">
    <source>
        <dbReference type="ARBA" id="ARBA00022737"/>
    </source>
</evidence>
<sequence length="504" mass="52053">MTPSPFFHKGAGSLNRSFLELGRLGKKTIGEKDDWGKRRLGKNNGYPGAPGLPGEFGERGLPGLPGEHGLRGIDGKRGHDGLPGLPGLPGAPGFPGEKGNKGAYGPPGFNGQDGQPGFPGQRGDNGPPGVPGFPGDSGLLGLPGSPGYPGESGDAGLPGPSGLPGRPGPQGKPGLPGLPGPYDQRTHSPIGAPGDYGLPGIPGLPGDVGDRGLPGPPGKAGFPGLAGEHGTPGLPGFPGEPGVTGTPGVQGVPGRDGRPGFPGPPGYPGGPGGWAPSRGFTITKHSQTTEVPPCPPGSSKLWEGYSLLYVQGNGRAAGQDLGSPGSCIPKFSTMPFMFCNMKETCHFSSRSDYSFWLSTGEPMTAMMNPITGTSIRPHISRCSVCEIPTQTIAVHSQDSYVPECPGGWSPYYSGYSFAMHTGAGADGTGQNFESPGSCLEEFRAVPFIECHGKGTCNYYATNHGFWLAIVEQNKQFRKPMPQTLKAGGLKDRVSRCRVCIKNRQ</sequence>
<keyword evidence="2" id="KW-0964">Secreted</keyword>
<dbReference type="SUPFAM" id="SSF56436">
    <property type="entry name" value="C-type lectin-like"/>
    <property type="match status" value="2"/>
</dbReference>
<dbReference type="InterPro" id="IPR016187">
    <property type="entry name" value="CTDL_fold"/>
</dbReference>
<dbReference type="AlphaFoldDB" id="A0A7I8X440"/>
<evidence type="ECO:0000256" key="3">
    <source>
        <dbReference type="ARBA" id="ARBA00022530"/>
    </source>
</evidence>
<dbReference type="Proteomes" id="UP000659654">
    <property type="component" value="Unassembled WGS sequence"/>
</dbReference>
<comment type="subunit">
    <text evidence="8">Trimers of two alpha 1(IV) and one alpha 2(IV) chain. Type IV collagen forms a mesh-like network linked through intermolecular interactions between 7S domains and between NC1 domains.</text>
</comment>
<feature type="compositionally biased region" description="Basic and acidic residues" evidence="9">
    <location>
        <begin position="28"/>
        <end position="37"/>
    </location>
</feature>
<keyword evidence="4" id="KW-0677">Repeat</keyword>
<dbReference type="FunFam" id="2.170.240.10:FF:000001">
    <property type="entry name" value="Collagen IV alpha 1 chain"/>
    <property type="match status" value="1"/>
</dbReference>
<gene>
    <name evidence="11" type="ORF">BXYJ_LOCUS13781</name>
</gene>
<dbReference type="OrthoDB" id="10071882at2759"/>
<feature type="compositionally biased region" description="Basic and acidic residues" evidence="9">
    <location>
        <begin position="68"/>
        <end position="80"/>
    </location>
</feature>
<dbReference type="Proteomes" id="UP000582659">
    <property type="component" value="Unassembled WGS sequence"/>
</dbReference>
<evidence type="ECO:0000256" key="9">
    <source>
        <dbReference type="SAM" id="MobiDB-lite"/>
    </source>
</evidence>
<dbReference type="GO" id="GO:0005604">
    <property type="term" value="C:basement membrane"/>
    <property type="evidence" value="ECO:0007669"/>
    <property type="project" value="UniProtKB-SubCell"/>
</dbReference>
<proteinExistence type="predicted"/>
<dbReference type="EMBL" id="CAJFDI010000006">
    <property type="protein sequence ID" value="CAD5233690.1"/>
    <property type="molecule type" value="Genomic_DNA"/>
</dbReference>
<dbReference type="InterPro" id="IPR008160">
    <property type="entry name" value="Collagen"/>
</dbReference>
<keyword evidence="12" id="KW-1185">Reference proteome</keyword>
<dbReference type="PROSITE" id="PS51403">
    <property type="entry name" value="NC1_IV"/>
    <property type="match status" value="1"/>
</dbReference>